<dbReference type="Pfam" id="PF09271">
    <property type="entry name" value="LAG1-DNAbind"/>
    <property type="match status" value="1"/>
</dbReference>
<accession>A0AAF0EWG1</accession>
<evidence type="ECO:0000259" key="8">
    <source>
        <dbReference type="SMART" id="SM01267"/>
    </source>
</evidence>
<organism evidence="10 11">
    <name type="scientific">Malassezia japonica</name>
    <dbReference type="NCBI Taxonomy" id="223818"/>
    <lineage>
        <taxon>Eukaryota</taxon>
        <taxon>Fungi</taxon>
        <taxon>Dikarya</taxon>
        <taxon>Basidiomycota</taxon>
        <taxon>Ustilaginomycotina</taxon>
        <taxon>Malasseziomycetes</taxon>
        <taxon>Malasseziales</taxon>
        <taxon>Malasseziaceae</taxon>
        <taxon>Malassezia</taxon>
    </lineage>
</organism>
<dbReference type="PANTHER" id="PTHR10665">
    <property type="entry name" value="RECOMBINING BINDING PROTEIN SUPPRESSOR OF HAIRLESS"/>
    <property type="match status" value="1"/>
</dbReference>
<feature type="region of interest" description="Disordered" evidence="7">
    <location>
        <begin position="36"/>
        <end position="55"/>
    </location>
</feature>
<protein>
    <recommendedName>
        <fullName evidence="12">Transcription factor</fullName>
    </recommendedName>
</protein>
<dbReference type="InterPro" id="IPR036358">
    <property type="entry name" value="BTD_sf"/>
</dbReference>
<evidence type="ECO:0000256" key="4">
    <source>
        <dbReference type="ARBA" id="ARBA00023125"/>
    </source>
</evidence>
<dbReference type="EMBL" id="CP119959">
    <property type="protein sequence ID" value="WFD38403.1"/>
    <property type="molecule type" value="Genomic_DNA"/>
</dbReference>
<dbReference type="InterPro" id="IPR015350">
    <property type="entry name" value="Beta-trefoil_DNA-bd_dom"/>
</dbReference>
<comment type="similarity">
    <text evidence="2">Belongs to the Su(H) family.</text>
</comment>
<dbReference type="SUPFAM" id="SSF49417">
    <property type="entry name" value="p53-like transcription factors"/>
    <property type="match status" value="1"/>
</dbReference>
<dbReference type="Gene3D" id="2.80.10.50">
    <property type="match status" value="1"/>
</dbReference>
<evidence type="ECO:0000313" key="10">
    <source>
        <dbReference type="EMBL" id="WFD38403.1"/>
    </source>
</evidence>
<dbReference type="GO" id="GO:0000978">
    <property type="term" value="F:RNA polymerase II cis-regulatory region sequence-specific DNA binding"/>
    <property type="evidence" value="ECO:0007669"/>
    <property type="project" value="InterPro"/>
</dbReference>
<dbReference type="SMART" id="SM01268">
    <property type="entry name" value="BTD"/>
    <property type="match status" value="1"/>
</dbReference>
<evidence type="ECO:0000313" key="11">
    <source>
        <dbReference type="Proteomes" id="UP001217754"/>
    </source>
</evidence>
<evidence type="ECO:0000256" key="2">
    <source>
        <dbReference type="ARBA" id="ARBA00009704"/>
    </source>
</evidence>
<feature type="compositionally biased region" description="Low complexity" evidence="7">
    <location>
        <begin position="36"/>
        <end position="46"/>
    </location>
</feature>
<evidence type="ECO:0000256" key="6">
    <source>
        <dbReference type="ARBA" id="ARBA00023242"/>
    </source>
</evidence>
<dbReference type="Proteomes" id="UP001217754">
    <property type="component" value="Chromosome 2"/>
</dbReference>
<feature type="region of interest" description="Disordered" evidence="7">
    <location>
        <begin position="1"/>
        <end position="24"/>
    </location>
</feature>
<keyword evidence="3" id="KW-0805">Transcription regulation</keyword>
<evidence type="ECO:0000259" key="9">
    <source>
        <dbReference type="SMART" id="SM01268"/>
    </source>
</evidence>
<dbReference type="InterPro" id="IPR008967">
    <property type="entry name" value="p53-like_TF_DNA-bd_sf"/>
</dbReference>
<evidence type="ECO:0000256" key="5">
    <source>
        <dbReference type="ARBA" id="ARBA00023163"/>
    </source>
</evidence>
<evidence type="ECO:0008006" key="12">
    <source>
        <dbReference type="Google" id="ProtNLM"/>
    </source>
</evidence>
<sequence>MTDFGAGTSTSAGAEDPAGSRYMDELTSRLLSQAQEMAAAEAASEAPRSEELDSTTAASLETFMASLKAHLQLAPEPWNEERTVRRRMHNWSTAERHARIREVVREQMRQAAHGTPHGVQPLMTTVRCLHASVAQKSYGTEKRFLCPPPAVNVRGSLRHAEHAVPALFMQIQSEDGERFSGEQLAALDEAHQARFTELHVTGTGKAKSFRLQLHLLARREQEAREAKRQRIDEHDTSASWASFDSAPIGIISKPSKKSAKARHASAHITSNASVSLFNRINSQTYRTKYLSAHEGHLSAQSRAWTAFRLVLLARPPQAQALDVDADVLTYGSTIVLVDEVSGATTDPLLVCKVDRGRILPPLGEARVTLDDGTLADESYLYGAVSQMQKIALMRFVPDPSRAEGHWERDAHAPRTYLCAGTPLHASAQHATLRHLGVPPPPPPPPDDAHALPLTYVAAKPAAWDGATLDDAEDAFCWTLVSISHFEYSFIDVDMLDTPNAPPGVGLALTPFPIVTTMPFYDTNTHKVAMTVQHFFYDAHVLQSLDEPLLEHMEVWLGPLGPLALLTAPTPDGEQETDVAVHLPPLRAIIDAGGSSPQCTLPLLFVRALDGAIYHSGRQVACQDLVAVVRAAGDSRAAEALKKLNVGLGEQAGAQELPPGSVWTLRVV</sequence>
<dbReference type="GO" id="GO:0001228">
    <property type="term" value="F:DNA-binding transcription activator activity, RNA polymerase II-specific"/>
    <property type="evidence" value="ECO:0007669"/>
    <property type="project" value="InterPro"/>
</dbReference>
<feature type="domain" description="RBP-J/Cbf11/Cbf12 DNA binding" evidence="8">
    <location>
        <begin position="125"/>
        <end position="265"/>
    </location>
</feature>
<dbReference type="Pfam" id="PF09270">
    <property type="entry name" value="BTD"/>
    <property type="match status" value="1"/>
</dbReference>
<evidence type="ECO:0000256" key="7">
    <source>
        <dbReference type="SAM" id="MobiDB-lite"/>
    </source>
</evidence>
<dbReference type="GO" id="GO:0005634">
    <property type="term" value="C:nucleus"/>
    <property type="evidence" value="ECO:0007669"/>
    <property type="project" value="UniProtKB-SubCell"/>
</dbReference>
<dbReference type="Gene3D" id="2.60.40.1450">
    <property type="entry name" value="LAG1, DNA binding domain"/>
    <property type="match status" value="1"/>
</dbReference>
<dbReference type="AlphaFoldDB" id="A0AAF0EWG1"/>
<dbReference type="SUPFAM" id="SSF110217">
    <property type="entry name" value="DNA-binding protein LAG-1 (CSL)"/>
    <property type="match status" value="1"/>
</dbReference>
<gene>
    <name evidence="10" type="ORF">MJAP1_001355</name>
</gene>
<dbReference type="InterPro" id="IPR037095">
    <property type="entry name" value="RBP-J/Cbf11_DNA-bd_sf"/>
</dbReference>
<feature type="domain" description="Beta-trefoil DNA-binding" evidence="9">
    <location>
        <begin position="266"/>
        <end position="477"/>
    </location>
</feature>
<dbReference type="RefSeq" id="XP_060121300.1">
    <property type="nucleotide sequence ID" value="XM_060265317.1"/>
</dbReference>
<dbReference type="InterPro" id="IPR015351">
    <property type="entry name" value="RBP-J/Cbf11/Cbf12_DNA-bd"/>
</dbReference>
<dbReference type="GeneID" id="85225004"/>
<comment type="subcellular location">
    <subcellularLocation>
        <location evidence="1">Nucleus</location>
    </subcellularLocation>
</comment>
<dbReference type="InterPro" id="IPR040159">
    <property type="entry name" value="CLS_fam"/>
</dbReference>
<evidence type="ECO:0000256" key="1">
    <source>
        <dbReference type="ARBA" id="ARBA00004123"/>
    </source>
</evidence>
<keyword evidence="6" id="KW-0539">Nucleus</keyword>
<proteinExistence type="inferred from homology"/>
<name>A0AAF0EWG1_9BASI</name>
<keyword evidence="4" id="KW-0238">DNA-binding</keyword>
<dbReference type="SMART" id="SM01267">
    <property type="entry name" value="LAG1_DNAbind"/>
    <property type="match status" value="1"/>
</dbReference>
<reference evidence="10" key="1">
    <citation type="submission" date="2023-03" db="EMBL/GenBank/DDBJ databases">
        <title>Mating type loci evolution in Malassezia.</title>
        <authorList>
            <person name="Coelho M.A."/>
        </authorList>
    </citation>
    <scope>NUCLEOTIDE SEQUENCE</scope>
    <source>
        <strain evidence="10">CBS 9431</strain>
    </source>
</reference>
<keyword evidence="5" id="KW-0804">Transcription</keyword>
<keyword evidence="11" id="KW-1185">Reference proteome</keyword>
<evidence type="ECO:0000256" key="3">
    <source>
        <dbReference type="ARBA" id="ARBA00023015"/>
    </source>
</evidence>